<dbReference type="PANTHER" id="PTHR43283:SF7">
    <property type="entry name" value="BETA-LACTAMASE-RELATED DOMAIN-CONTAINING PROTEIN"/>
    <property type="match status" value="1"/>
</dbReference>
<dbReference type="PROSITE" id="PS51257">
    <property type="entry name" value="PROKAR_LIPOPROTEIN"/>
    <property type="match status" value="1"/>
</dbReference>
<protein>
    <submittedName>
        <fullName evidence="5">Beta-lactamase family protein</fullName>
    </submittedName>
</protein>
<accession>A0A5C4MLS9</accession>
<name>A0A5C4MLS9_9ACTN</name>
<proteinExistence type="predicted"/>
<dbReference type="EMBL" id="VDFR01000257">
    <property type="protein sequence ID" value="TNC24747.1"/>
    <property type="molecule type" value="Genomic_DNA"/>
</dbReference>
<feature type="compositionally biased region" description="Polar residues" evidence="1">
    <location>
        <begin position="33"/>
        <end position="44"/>
    </location>
</feature>
<dbReference type="AlphaFoldDB" id="A0A5C4MLS9"/>
<feature type="chain" id="PRO_5038242839" evidence="2">
    <location>
        <begin position="24"/>
        <end position="388"/>
    </location>
</feature>
<sequence length="388" mass="40282">MRNRRTALAAAALLLVCGCSSDAGGTAPDDPATTPSGPPSSDASQGAAVPGDDWATTGAAEAGFDPAALQRLDRTLAAAGSSCFVVTRDGELVHDASFGDTDRDTAGPAFSVTKSLTSVLVGIAADEGLLDLDDRASAYVSAWKGTPARKVTVRDLLANVSGRHWDFVTDYQQMALAARDKTAFAIGLAQDAPPGTVWRYNNAAIQTLDEVLTVATGRTPVDYAREKLLEPLGMSKTSWGEDAAGNTTMFSGVNAPCLDLARVGLLMMRDGRWGDRQVVSPEYVAEATGRSSSRLNAAYGLLWWVNRKGPVLGTRTATGGGTEGQVRADGRLAPRAPKDAFWALGLGSQIVAVVPSEGIVAVRMGGAPQDPAAVSADAFTAAVLDAMR</sequence>
<evidence type="ECO:0000256" key="1">
    <source>
        <dbReference type="SAM" id="MobiDB-lite"/>
    </source>
</evidence>
<evidence type="ECO:0000313" key="5">
    <source>
        <dbReference type="EMBL" id="TNC45188.1"/>
    </source>
</evidence>
<dbReference type="Gene3D" id="3.40.710.10">
    <property type="entry name" value="DD-peptidase/beta-lactamase superfamily"/>
    <property type="match status" value="1"/>
</dbReference>
<gene>
    <name evidence="5" type="ORF">FHE65_15335</name>
    <name evidence="4" type="ORF">FHE65_35110</name>
</gene>
<dbReference type="InterPro" id="IPR001466">
    <property type="entry name" value="Beta-lactam-related"/>
</dbReference>
<dbReference type="RefSeq" id="WP_139106158.1">
    <property type="nucleotide sequence ID" value="NZ_VDFR01000069.1"/>
</dbReference>
<organism evidence="5 6">
    <name type="scientific">Mumia zhuanghuii</name>
    <dbReference type="NCBI Taxonomy" id="2585211"/>
    <lineage>
        <taxon>Bacteria</taxon>
        <taxon>Bacillati</taxon>
        <taxon>Actinomycetota</taxon>
        <taxon>Actinomycetes</taxon>
        <taxon>Propionibacteriales</taxon>
        <taxon>Nocardioidaceae</taxon>
        <taxon>Mumia</taxon>
    </lineage>
</organism>
<dbReference type="OrthoDB" id="3325701at2"/>
<feature type="region of interest" description="Disordered" evidence="1">
    <location>
        <begin position="24"/>
        <end position="59"/>
    </location>
</feature>
<dbReference type="EMBL" id="VDFR01000069">
    <property type="protein sequence ID" value="TNC45188.1"/>
    <property type="molecule type" value="Genomic_DNA"/>
</dbReference>
<dbReference type="InterPro" id="IPR050789">
    <property type="entry name" value="Diverse_Enzym_Activities"/>
</dbReference>
<dbReference type="SUPFAM" id="SSF56601">
    <property type="entry name" value="beta-lactamase/transpeptidase-like"/>
    <property type="match status" value="1"/>
</dbReference>
<dbReference type="PANTHER" id="PTHR43283">
    <property type="entry name" value="BETA-LACTAMASE-RELATED"/>
    <property type="match status" value="1"/>
</dbReference>
<feature type="signal peptide" evidence="2">
    <location>
        <begin position="1"/>
        <end position="23"/>
    </location>
</feature>
<evidence type="ECO:0000313" key="4">
    <source>
        <dbReference type="EMBL" id="TNC24747.1"/>
    </source>
</evidence>
<evidence type="ECO:0000256" key="2">
    <source>
        <dbReference type="SAM" id="SignalP"/>
    </source>
</evidence>
<evidence type="ECO:0000313" key="6">
    <source>
        <dbReference type="Proteomes" id="UP000306740"/>
    </source>
</evidence>
<keyword evidence="2" id="KW-0732">Signal</keyword>
<reference evidence="5 6" key="1">
    <citation type="submission" date="2019-05" db="EMBL/GenBank/DDBJ databases">
        <title>Mumia sp. nov., isolated from the intestinal contents of plateau pika (Ochotona curzoniae) in the Qinghai-Tibet plateau of China.</title>
        <authorList>
            <person name="Tian Z."/>
        </authorList>
    </citation>
    <scope>NUCLEOTIDE SEQUENCE [LARGE SCALE GENOMIC DNA]</scope>
    <source>
        <strain evidence="6">527</strain>
        <strain evidence="5">Z527</strain>
    </source>
</reference>
<comment type="caution">
    <text evidence="5">The sequence shown here is derived from an EMBL/GenBank/DDBJ whole genome shotgun (WGS) entry which is preliminary data.</text>
</comment>
<evidence type="ECO:0000259" key="3">
    <source>
        <dbReference type="Pfam" id="PF00144"/>
    </source>
</evidence>
<dbReference type="InterPro" id="IPR012338">
    <property type="entry name" value="Beta-lactam/transpept-like"/>
</dbReference>
<dbReference type="Proteomes" id="UP000306740">
    <property type="component" value="Unassembled WGS sequence"/>
</dbReference>
<feature type="domain" description="Beta-lactamase-related" evidence="3">
    <location>
        <begin position="84"/>
        <end position="365"/>
    </location>
</feature>
<dbReference type="Pfam" id="PF00144">
    <property type="entry name" value="Beta-lactamase"/>
    <property type="match status" value="1"/>
</dbReference>